<name>A0A367ZJ02_9BACT</name>
<protein>
    <recommendedName>
        <fullName evidence="1">STAS domain-containing protein</fullName>
    </recommendedName>
</protein>
<feature type="domain" description="STAS" evidence="1">
    <location>
        <begin position="8"/>
        <end position="118"/>
    </location>
</feature>
<organism evidence="2 3">
    <name type="scientific">Candidatus Ozemobacter sibiricus</name>
    <dbReference type="NCBI Taxonomy" id="2268124"/>
    <lineage>
        <taxon>Bacteria</taxon>
        <taxon>Candidatus Ozemobacteria</taxon>
        <taxon>Candidatus Ozemobacterales</taxon>
        <taxon>Candidatus Ozemobacteraceae</taxon>
        <taxon>Candidatus Ozemobacter</taxon>
    </lineage>
</organism>
<dbReference type="Gene3D" id="3.30.750.24">
    <property type="entry name" value="STAS domain"/>
    <property type="match status" value="1"/>
</dbReference>
<sequence length="120" mass="13123">MATPVQPFSIELKSEAGLPVLEMHGYFGQEAAARAREILVDLLAKGQTRIIFDFSPCKLINSPGVVGIMKLTMEIVEDFQGDLAITGLDNLKFTVLDMAGVFPMAQRATSRAEAIRLLKK</sequence>
<dbReference type="AlphaFoldDB" id="A0A367ZJ02"/>
<accession>A0A367ZJ02</accession>
<dbReference type="SUPFAM" id="SSF52091">
    <property type="entry name" value="SpoIIaa-like"/>
    <property type="match status" value="1"/>
</dbReference>
<evidence type="ECO:0000259" key="1">
    <source>
        <dbReference type="PROSITE" id="PS50801"/>
    </source>
</evidence>
<comment type="caution">
    <text evidence="2">The sequence shown here is derived from an EMBL/GenBank/DDBJ whole genome shotgun (WGS) entry which is preliminary data.</text>
</comment>
<evidence type="ECO:0000313" key="3">
    <source>
        <dbReference type="Proteomes" id="UP000252355"/>
    </source>
</evidence>
<gene>
    <name evidence="2" type="ORF">OZSIB_1763</name>
</gene>
<dbReference type="InterPro" id="IPR002645">
    <property type="entry name" value="STAS_dom"/>
</dbReference>
<reference evidence="2 3" key="1">
    <citation type="submission" date="2018-05" db="EMBL/GenBank/DDBJ databases">
        <title>A metagenomic window into the 2 km-deep terrestrial subsurface aquifer revealed taxonomically and functionally diverse microbial community comprising novel uncultured bacterial lineages.</title>
        <authorList>
            <person name="Kadnikov V.V."/>
            <person name="Mardanov A.V."/>
            <person name="Beletsky A.V."/>
            <person name="Banks D."/>
            <person name="Pimenov N.V."/>
            <person name="Frank Y.A."/>
            <person name="Karnachuk O.V."/>
            <person name="Ravin N.V."/>
        </authorList>
    </citation>
    <scope>NUCLEOTIDE SEQUENCE [LARGE SCALE GENOMIC DNA]</scope>
    <source>
        <strain evidence="2">BY5</strain>
    </source>
</reference>
<dbReference type="InterPro" id="IPR036513">
    <property type="entry name" value="STAS_dom_sf"/>
</dbReference>
<dbReference type="EMBL" id="QOQW01000027">
    <property type="protein sequence ID" value="RCK78114.1"/>
    <property type="molecule type" value="Genomic_DNA"/>
</dbReference>
<dbReference type="Proteomes" id="UP000252355">
    <property type="component" value="Unassembled WGS sequence"/>
</dbReference>
<evidence type="ECO:0000313" key="2">
    <source>
        <dbReference type="EMBL" id="RCK78114.1"/>
    </source>
</evidence>
<dbReference type="PROSITE" id="PS50801">
    <property type="entry name" value="STAS"/>
    <property type="match status" value="1"/>
</dbReference>
<proteinExistence type="predicted"/>